<keyword evidence="1" id="KW-1133">Transmembrane helix</keyword>
<keyword evidence="3" id="KW-1185">Reference proteome</keyword>
<comment type="caution">
    <text evidence="2">The sequence shown here is derived from an EMBL/GenBank/DDBJ whole genome shotgun (WGS) entry which is preliminary data.</text>
</comment>
<dbReference type="Gene3D" id="1.25.40.10">
    <property type="entry name" value="Tetratricopeptide repeat domain"/>
    <property type="match status" value="1"/>
</dbReference>
<organism evidence="2 3">
    <name type="scientific">Crateriforma conspicua</name>
    <dbReference type="NCBI Taxonomy" id="2527996"/>
    <lineage>
        <taxon>Bacteria</taxon>
        <taxon>Pseudomonadati</taxon>
        <taxon>Planctomycetota</taxon>
        <taxon>Planctomycetia</taxon>
        <taxon>Planctomycetales</taxon>
        <taxon>Planctomycetaceae</taxon>
        <taxon>Crateriforma</taxon>
    </lineage>
</organism>
<sequence>MGLVLAILFTMQIGGALVAGLPGLLVGTALYFAARFAPRRVKKLQKNGLQLMGEEKYSEAAEAFATAFQFFDDNRWYDRNRHFTLLDYSGLDWREMMLANCAACHALAGNKNLAKQLYRECLTLYPESRLAKPALLFLEPDNNG</sequence>
<keyword evidence="1" id="KW-0812">Transmembrane</keyword>
<evidence type="ECO:0000313" key="2">
    <source>
        <dbReference type="EMBL" id="TWT72644.1"/>
    </source>
</evidence>
<feature type="transmembrane region" description="Helical" evidence="1">
    <location>
        <begin position="6"/>
        <end position="33"/>
    </location>
</feature>
<evidence type="ECO:0000256" key="1">
    <source>
        <dbReference type="SAM" id="Phobius"/>
    </source>
</evidence>
<dbReference type="EMBL" id="SJPL01000001">
    <property type="protein sequence ID" value="TWT72644.1"/>
    <property type="molecule type" value="Genomic_DNA"/>
</dbReference>
<dbReference type="SUPFAM" id="SSF48452">
    <property type="entry name" value="TPR-like"/>
    <property type="match status" value="1"/>
</dbReference>
<gene>
    <name evidence="2" type="ORF">Pan14r_49640</name>
</gene>
<keyword evidence="1" id="KW-0472">Membrane</keyword>
<reference evidence="2 3" key="1">
    <citation type="submission" date="2019-02" db="EMBL/GenBank/DDBJ databases">
        <title>Deep-cultivation of Planctomycetes and their phenomic and genomic characterization uncovers novel biology.</title>
        <authorList>
            <person name="Wiegand S."/>
            <person name="Jogler M."/>
            <person name="Boedeker C."/>
            <person name="Pinto D."/>
            <person name="Vollmers J."/>
            <person name="Rivas-Marin E."/>
            <person name="Kohn T."/>
            <person name="Peeters S.H."/>
            <person name="Heuer A."/>
            <person name="Rast P."/>
            <person name="Oberbeckmann S."/>
            <person name="Bunk B."/>
            <person name="Jeske O."/>
            <person name="Meyerdierks A."/>
            <person name="Storesund J.E."/>
            <person name="Kallscheuer N."/>
            <person name="Luecker S."/>
            <person name="Lage O.M."/>
            <person name="Pohl T."/>
            <person name="Merkel B.J."/>
            <person name="Hornburger P."/>
            <person name="Mueller R.-W."/>
            <person name="Bruemmer F."/>
            <person name="Labrenz M."/>
            <person name="Spormann A.M."/>
            <person name="Op Den Camp H."/>
            <person name="Overmann J."/>
            <person name="Amann R."/>
            <person name="Jetten M.S.M."/>
            <person name="Mascher T."/>
            <person name="Medema M.H."/>
            <person name="Devos D.P."/>
            <person name="Kaster A.-K."/>
            <person name="Ovreas L."/>
            <person name="Rohde M."/>
            <person name="Galperin M.Y."/>
            <person name="Jogler C."/>
        </authorList>
    </citation>
    <scope>NUCLEOTIDE SEQUENCE [LARGE SCALE GENOMIC DNA]</scope>
    <source>
        <strain evidence="2 3">Pan14r</strain>
    </source>
</reference>
<protein>
    <recommendedName>
        <fullName evidence="4">Tetratricopeptide repeat protein</fullName>
    </recommendedName>
</protein>
<evidence type="ECO:0000313" key="3">
    <source>
        <dbReference type="Proteomes" id="UP000317238"/>
    </source>
</evidence>
<dbReference type="AlphaFoldDB" id="A0A5C5YC14"/>
<evidence type="ECO:0008006" key="4">
    <source>
        <dbReference type="Google" id="ProtNLM"/>
    </source>
</evidence>
<proteinExistence type="predicted"/>
<dbReference type="InterPro" id="IPR011990">
    <property type="entry name" value="TPR-like_helical_dom_sf"/>
</dbReference>
<dbReference type="Proteomes" id="UP000317238">
    <property type="component" value="Unassembled WGS sequence"/>
</dbReference>
<accession>A0A5C5YC14</accession>
<name>A0A5C5YC14_9PLAN</name>